<keyword evidence="6" id="KW-1185">Reference proteome</keyword>
<protein>
    <recommendedName>
        <fullName evidence="4">EF-hand domain-containing protein</fullName>
    </recommendedName>
</protein>
<dbReference type="InterPro" id="IPR018247">
    <property type="entry name" value="EF_Hand_1_Ca_BS"/>
</dbReference>
<dbReference type="Pfam" id="PF13499">
    <property type="entry name" value="EF-hand_7"/>
    <property type="match status" value="1"/>
</dbReference>
<dbReference type="PANTHER" id="PTHR10891">
    <property type="entry name" value="EF-HAND CALCIUM-BINDING DOMAIN CONTAINING PROTEIN"/>
    <property type="match status" value="1"/>
</dbReference>
<dbReference type="SUPFAM" id="SSF47473">
    <property type="entry name" value="EF-hand"/>
    <property type="match status" value="1"/>
</dbReference>
<dbReference type="AlphaFoldDB" id="A0A6A6MCZ6"/>
<dbReference type="Proteomes" id="UP000467840">
    <property type="component" value="Chromosome 14"/>
</dbReference>
<dbReference type="Gene3D" id="1.10.238.10">
    <property type="entry name" value="EF-hand"/>
    <property type="match status" value="2"/>
</dbReference>
<dbReference type="GO" id="GO:0005509">
    <property type="term" value="F:calcium ion binding"/>
    <property type="evidence" value="ECO:0007669"/>
    <property type="project" value="InterPro"/>
</dbReference>
<evidence type="ECO:0000259" key="4">
    <source>
        <dbReference type="PROSITE" id="PS50222"/>
    </source>
</evidence>
<dbReference type="CDD" id="cd00051">
    <property type="entry name" value="EFh"/>
    <property type="match status" value="2"/>
</dbReference>
<feature type="domain" description="EF-hand" evidence="4">
    <location>
        <begin position="15"/>
        <end position="50"/>
    </location>
</feature>
<evidence type="ECO:0000313" key="5">
    <source>
        <dbReference type="EMBL" id="KAF2309829.1"/>
    </source>
</evidence>
<organism evidence="5 6">
    <name type="scientific">Hevea brasiliensis</name>
    <name type="common">Para rubber tree</name>
    <name type="synonym">Siphonia brasiliensis</name>
    <dbReference type="NCBI Taxonomy" id="3981"/>
    <lineage>
        <taxon>Eukaryota</taxon>
        <taxon>Viridiplantae</taxon>
        <taxon>Streptophyta</taxon>
        <taxon>Embryophyta</taxon>
        <taxon>Tracheophyta</taxon>
        <taxon>Spermatophyta</taxon>
        <taxon>Magnoliopsida</taxon>
        <taxon>eudicotyledons</taxon>
        <taxon>Gunneridae</taxon>
        <taxon>Pentapetalae</taxon>
        <taxon>rosids</taxon>
        <taxon>fabids</taxon>
        <taxon>Malpighiales</taxon>
        <taxon>Euphorbiaceae</taxon>
        <taxon>Crotonoideae</taxon>
        <taxon>Micrandreae</taxon>
        <taxon>Hevea</taxon>
    </lineage>
</organism>
<keyword evidence="2" id="KW-0677">Repeat</keyword>
<keyword evidence="3" id="KW-0106">Calcium</keyword>
<dbReference type="InterPro" id="IPR039647">
    <property type="entry name" value="EF_hand_pair_protein_CML-like"/>
</dbReference>
<evidence type="ECO:0000256" key="3">
    <source>
        <dbReference type="ARBA" id="ARBA00022837"/>
    </source>
</evidence>
<proteinExistence type="predicted"/>
<sequence>MPLVINECKQASTVLLEDQLRGLLKRYDANNDGKLSKAELKVAFKSLGSHFAGWRAMRAIHHADANGDGCISEDEMEELIKYAIKLGFQMDGLLSRQELIKAFNHLGSRLPGWRAQRALHHADRNGDGYINEEELEEVVKYACRHNYKLSAV</sequence>
<reference evidence="5 6" key="1">
    <citation type="journal article" date="2020" name="Mol. Plant">
        <title>The Chromosome-Based Rubber Tree Genome Provides New Insights into Spurge Genome Evolution and Rubber Biosynthesis.</title>
        <authorList>
            <person name="Liu J."/>
            <person name="Shi C."/>
            <person name="Shi C.C."/>
            <person name="Li W."/>
            <person name="Zhang Q.J."/>
            <person name="Zhang Y."/>
            <person name="Li K."/>
            <person name="Lu H.F."/>
            <person name="Shi C."/>
            <person name="Zhu S.T."/>
            <person name="Xiao Z.Y."/>
            <person name="Nan H."/>
            <person name="Yue Y."/>
            <person name="Zhu X.G."/>
            <person name="Wu Y."/>
            <person name="Hong X.N."/>
            <person name="Fan G.Y."/>
            <person name="Tong Y."/>
            <person name="Zhang D."/>
            <person name="Mao C.L."/>
            <person name="Liu Y.L."/>
            <person name="Hao S.J."/>
            <person name="Liu W.Q."/>
            <person name="Lv M.Q."/>
            <person name="Zhang H.B."/>
            <person name="Liu Y."/>
            <person name="Hu-Tang G.R."/>
            <person name="Wang J.P."/>
            <person name="Wang J.H."/>
            <person name="Sun Y.H."/>
            <person name="Ni S.B."/>
            <person name="Chen W.B."/>
            <person name="Zhang X.C."/>
            <person name="Jiao Y.N."/>
            <person name="Eichler E.E."/>
            <person name="Li G.H."/>
            <person name="Liu X."/>
            <person name="Gao L.Z."/>
        </authorList>
    </citation>
    <scope>NUCLEOTIDE SEQUENCE [LARGE SCALE GENOMIC DNA]</scope>
    <source>
        <strain evidence="6">cv. GT1</strain>
        <tissue evidence="5">Leaf</tissue>
    </source>
</reference>
<accession>A0A6A6MCZ6</accession>
<keyword evidence="1" id="KW-0479">Metal-binding</keyword>
<dbReference type="PROSITE" id="PS00018">
    <property type="entry name" value="EF_HAND_1"/>
    <property type="match status" value="3"/>
</dbReference>
<name>A0A6A6MCZ6_HEVBR</name>
<feature type="domain" description="EF-hand" evidence="4">
    <location>
        <begin position="114"/>
        <end position="145"/>
    </location>
</feature>
<dbReference type="EMBL" id="JAAGAX010000006">
    <property type="protein sequence ID" value="KAF2309829.1"/>
    <property type="molecule type" value="Genomic_DNA"/>
</dbReference>
<feature type="domain" description="EF-hand" evidence="4">
    <location>
        <begin position="55"/>
        <end position="86"/>
    </location>
</feature>
<dbReference type="Pfam" id="PF13202">
    <property type="entry name" value="EF-hand_5"/>
    <property type="match status" value="1"/>
</dbReference>
<gene>
    <name evidence="5" type="ORF">GH714_005297</name>
</gene>
<evidence type="ECO:0000313" key="6">
    <source>
        <dbReference type="Proteomes" id="UP000467840"/>
    </source>
</evidence>
<dbReference type="PROSITE" id="PS50222">
    <property type="entry name" value="EF_HAND_2"/>
    <property type="match status" value="3"/>
</dbReference>
<evidence type="ECO:0000256" key="1">
    <source>
        <dbReference type="ARBA" id="ARBA00022723"/>
    </source>
</evidence>
<dbReference type="SMART" id="SM00054">
    <property type="entry name" value="EFh"/>
    <property type="match status" value="3"/>
</dbReference>
<comment type="caution">
    <text evidence="5">The sequence shown here is derived from an EMBL/GenBank/DDBJ whole genome shotgun (WGS) entry which is preliminary data.</text>
</comment>
<dbReference type="InterPro" id="IPR011992">
    <property type="entry name" value="EF-hand-dom_pair"/>
</dbReference>
<evidence type="ECO:0000256" key="2">
    <source>
        <dbReference type="ARBA" id="ARBA00022737"/>
    </source>
</evidence>
<dbReference type="InterPro" id="IPR002048">
    <property type="entry name" value="EF_hand_dom"/>
</dbReference>